<sequence>MKVTELKNNLKTLSKEELIKEISELFKKSTFVKEHYINKFYSKSSLEILNKYKRIIKNEFLPTNGFGKARLSVAKKAISDFSKVSNNTEFIAELMIYYVEVSVEYTNTYGDITESFYNSMEGMYDKALNLIMSEDHIDKFQKRCFKILEDSEDTGWGFNEQLTEIFYNYIA</sequence>
<dbReference type="EMBL" id="AP024488">
    <property type="protein sequence ID" value="BCS96658.1"/>
    <property type="molecule type" value="Genomic_DNA"/>
</dbReference>
<proteinExistence type="predicted"/>
<keyword evidence="2" id="KW-1185">Reference proteome</keyword>
<evidence type="ECO:0000313" key="2">
    <source>
        <dbReference type="Proteomes" id="UP001320148"/>
    </source>
</evidence>
<dbReference type="Proteomes" id="UP001320148">
    <property type="component" value="Chromosome"/>
</dbReference>
<accession>A0ABM7PHJ7</accession>
<dbReference type="InterPro" id="IPR046153">
    <property type="entry name" value="DUF6155"/>
</dbReference>
<protein>
    <submittedName>
        <fullName evidence="1">Uncharacterized protein</fullName>
    </submittedName>
</protein>
<dbReference type="Pfam" id="PF19652">
    <property type="entry name" value="DUF6155"/>
    <property type="match status" value="1"/>
</dbReference>
<organism evidence="1 2">
    <name type="scientific">Desulfoluna limicola</name>
    <dbReference type="NCBI Taxonomy" id="2810562"/>
    <lineage>
        <taxon>Bacteria</taxon>
        <taxon>Pseudomonadati</taxon>
        <taxon>Thermodesulfobacteriota</taxon>
        <taxon>Desulfobacteria</taxon>
        <taxon>Desulfobacterales</taxon>
        <taxon>Desulfolunaceae</taxon>
        <taxon>Desulfoluna</taxon>
    </lineage>
</organism>
<evidence type="ECO:0000313" key="1">
    <source>
        <dbReference type="EMBL" id="BCS96658.1"/>
    </source>
</evidence>
<gene>
    <name evidence="1" type="ORF">DSLASN_22900</name>
</gene>
<dbReference type="RefSeq" id="WP_236892951.1">
    <property type="nucleotide sequence ID" value="NZ_AP024488.1"/>
</dbReference>
<reference evidence="1 2" key="1">
    <citation type="submission" date="2021-02" db="EMBL/GenBank/DDBJ databases">
        <title>Complete genome of Desulfoluna sp. strain ASN36.</title>
        <authorList>
            <person name="Takahashi A."/>
            <person name="Kojima H."/>
            <person name="Fukui M."/>
        </authorList>
    </citation>
    <scope>NUCLEOTIDE SEQUENCE [LARGE SCALE GENOMIC DNA]</scope>
    <source>
        <strain evidence="1 2">ASN36</strain>
    </source>
</reference>
<name>A0ABM7PHJ7_9BACT</name>